<name>A0ABS2GR56_9BURK</name>
<dbReference type="InterPro" id="IPR004872">
    <property type="entry name" value="Lipoprotein_NlpA"/>
</dbReference>
<evidence type="ECO:0000256" key="3">
    <source>
        <dbReference type="ARBA" id="ARBA00023136"/>
    </source>
</evidence>
<evidence type="ECO:0000256" key="7">
    <source>
        <dbReference type="SAM" id="SignalP"/>
    </source>
</evidence>
<keyword evidence="3" id="KW-0472">Membrane</keyword>
<evidence type="ECO:0000256" key="1">
    <source>
        <dbReference type="ARBA" id="ARBA00004635"/>
    </source>
</evidence>
<keyword evidence="9" id="KW-1185">Reference proteome</keyword>
<reference evidence="8 9" key="1">
    <citation type="journal article" date="2021" name="Sci. Rep.">
        <title>The distribution of antibiotic resistance genes in chicken gut microbiota commensals.</title>
        <authorList>
            <person name="Juricova H."/>
            <person name="Matiasovicova J."/>
            <person name="Kubasova T."/>
            <person name="Cejkova D."/>
            <person name="Rychlik I."/>
        </authorList>
    </citation>
    <scope>NUCLEOTIDE SEQUENCE [LARGE SCALE GENOMIC DNA]</scope>
    <source>
        <strain evidence="8 9">An562</strain>
    </source>
</reference>
<evidence type="ECO:0000256" key="5">
    <source>
        <dbReference type="ARBA" id="ARBA00023288"/>
    </source>
</evidence>
<evidence type="ECO:0000313" key="8">
    <source>
        <dbReference type="EMBL" id="MBM6928290.1"/>
    </source>
</evidence>
<comment type="subcellular location">
    <subcellularLocation>
        <location evidence="1">Membrane</location>
        <topology evidence="1">Lipid-anchor</topology>
    </subcellularLocation>
</comment>
<evidence type="ECO:0000256" key="4">
    <source>
        <dbReference type="ARBA" id="ARBA00023139"/>
    </source>
</evidence>
<dbReference type="Gene3D" id="3.40.190.10">
    <property type="entry name" value="Periplasmic binding protein-like II"/>
    <property type="match status" value="2"/>
</dbReference>
<accession>A0ABS2GR56</accession>
<dbReference type="PANTHER" id="PTHR30429">
    <property type="entry name" value="D-METHIONINE-BINDING LIPOPROTEIN METQ"/>
    <property type="match status" value="1"/>
</dbReference>
<keyword evidence="4" id="KW-0564">Palmitate</keyword>
<feature type="chain" id="PRO_5047525933" description="Lipoprotein" evidence="7">
    <location>
        <begin position="22"/>
        <end position="267"/>
    </location>
</feature>
<gene>
    <name evidence="8" type="ORF">H5985_03260</name>
</gene>
<evidence type="ECO:0000256" key="6">
    <source>
        <dbReference type="PIRNR" id="PIRNR002854"/>
    </source>
</evidence>
<proteinExistence type="inferred from homology"/>
<dbReference type="PANTHER" id="PTHR30429:SF0">
    <property type="entry name" value="METHIONINE-BINDING LIPOPROTEIN METQ"/>
    <property type="match status" value="1"/>
</dbReference>
<dbReference type="PROSITE" id="PS51257">
    <property type="entry name" value="PROKAR_LIPOPROTEIN"/>
    <property type="match status" value="1"/>
</dbReference>
<dbReference type="Proteomes" id="UP000777002">
    <property type="component" value="Unassembled WGS sequence"/>
</dbReference>
<evidence type="ECO:0000256" key="2">
    <source>
        <dbReference type="ARBA" id="ARBA00022729"/>
    </source>
</evidence>
<sequence length="267" mass="28913">MKRRSLISLCLCAIAAGGLITGCTDDAAQSGILKVGASPVPHADILKAAQPMLAKEGVKLEVIEFTDYVQPNMALADKELDANFFQHKPYLDNFAAERKLQLESLVAVHIEPMGVYSKKVKDIKTIADAAKVAIPNDPTNGGRALKILSDAGFFKLKDGVGVNGTPADIVDNPKQIQIIEMEAAVLPRALDDVDFAVINSNYALGVNLNPMKDALYMESKDSPYANIVAVRKGDKRDELQKLAKALTSPEMRKFIEDKYQGAVVPAF</sequence>
<feature type="signal peptide" evidence="7">
    <location>
        <begin position="1"/>
        <end position="21"/>
    </location>
</feature>
<dbReference type="EMBL" id="JACJKX010000004">
    <property type="protein sequence ID" value="MBM6928290.1"/>
    <property type="molecule type" value="Genomic_DNA"/>
</dbReference>
<comment type="similarity">
    <text evidence="6">Belongs to the nlpA lipoprotein family.</text>
</comment>
<evidence type="ECO:0000313" key="9">
    <source>
        <dbReference type="Proteomes" id="UP000777002"/>
    </source>
</evidence>
<dbReference type="PIRSF" id="PIRSF002854">
    <property type="entry name" value="MetQ"/>
    <property type="match status" value="1"/>
</dbReference>
<keyword evidence="2 7" id="KW-0732">Signal</keyword>
<dbReference type="RefSeq" id="WP_205049889.1">
    <property type="nucleotide sequence ID" value="NZ_JACJKX010000004.1"/>
</dbReference>
<dbReference type="Pfam" id="PF03180">
    <property type="entry name" value="Lipoprotein_9"/>
    <property type="match status" value="1"/>
</dbReference>
<comment type="caution">
    <text evidence="8">The sequence shown here is derived from an EMBL/GenBank/DDBJ whole genome shotgun (WGS) entry which is preliminary data.</text>
</comment>
<protein>
    <recommendedName>
        <fullName evidence="6">Lipoprotein</fullName>
    </recommendedName>
</protein>
<dbReference type="CDD" id="cd13597">
    <property type="entry name" value="PBP2_lipoprotein_Tp32"/>
    <property type="match status" value="1"/>
</dbReference>
<keyword evidence="5 6" id="KW-0449">Lipoprotein</keyword>
<organism evidence="8 9">
    <name type="scientific">Parasutterella secunda</name>
    <dbReference type="NCBI Taxonomy" id="626947"/>
    <lineage>
        <taxon>Bacteria</taxon>
        <taxon>Pseudomonadati</taxon>
        <taxon>Pseudomonadota</taxon>
        <taxon>Betaproteobacteria</taxon>
        <taxon>Burkholderiales</taxon>
        <taxon>Sutterellaceae</taxon>
        <taxon>Parasutterella</taxon>
    </lineage>
</organism>
<dbReference type="SUPFAM" id="SSF53850">
    <property type="entry name" value="Periplasmic binding protein-like II"/>
    <property type="match status" value="1"/>
</dbReference>